<evidence type="ECO:0000313" key="1">
    <source>
        <dbReference type="EMBL" id="ROQ92142.1"/>
    </source>
</evidence>
<dbReference type="AlphaFoldDB" id="A0A3N1ULP3"/>
<dbReference type="EMBL" id="RJVA01000012">
    <property type="protein sequence ID" value="ROQ92142.1"/>
    <property type="molecule type" value="Genomic_DNA"/>
</dbReference>
<keyword evidence="2" id="KW-1185">Reference proteome</keyword>
<dbReference type="Proteomes" id="UP000276223">
    <property type="component" value="Unassembled WGS sequence"/>
</dbReference>
<accession>A0A3N1ULP3</accession>
<protein>
    <submittedName>
        <fullName evidence="1">Uncharacterized protein</fullName>
    </submittedName>
</protein>
<reference evidence="1 2" key="1">
    <citation type="submission" date="2018-11" db="EMBL/GenBank/DDBJ databases">
        <title>Genomic Encyclopedia of Type Strains, Phase IV (KMG-IV): sequencing the most valuable type-strain genomes for metagenomic binning, comparative biology and taxonomic classification.</title>
        <authorList>
            <person name="Goeker M."/>
        </authorList>
    </citation>
    <scope>NUCLEOTIDE SEQUENCE [LARGE SCALE GENOMIC DNA]</scope>
    <source>
        <strain evidence="1 2">DSM 22027</strain>
    </source>
</reference>
<evidence type="ECO:0000313" key="2">
    <source>
        <dbReference type="Proteomes" id="UP000276223"/>
    </source>
</evidence>
<proteinExistence type="predicted"/>
<comment type="caution">
    <text evidence="1">The sequence shown here is derived from an EMBL/GenBank/DDBJ whole genome shotgun (WGS) entry which is preliminary data.</text>
</comment>
<gene>
    <name evidence="1" type="ORF">EDC27_1825</name>
</gene>
<sequence>MGMRTAALQPLWHALGTNVFALDGRRVDFTTS</sequence>
<organism evidence="1 2">
    <name type="scientific">Desulfosoma caldarium</name>
    <dbReference type="NCBI Taxonomy" id="610254"/>
    <lineage>
        <taxon>Bacteria</taxon>
        <taxon>Pseudomonadati</taxon>
        <taxon>Thermodesulfobacteriota</taxon>
        <taxon>Syntrophobacteria</taxon>
        <taxon>Syntrophobacterales</taxon>
        <taxon>Syntrophobacteraceae</taxon>
        <taxon>Desulfosoma</taxon>
    </lineage>
</organism>
<name>A0A3N1ULP3_9BACT</name>